<dbReference type="PROSITE" id="PS00134">
    <property type="entry name" value="TRYPSIN_HIS"/>
    <property type="match status" value="1"/>
</dbReference>
<reference evidence="3 4" key="1">
    <citation type="submission" date="2020-08" db="EMBL/GenBank/DDBJ databases">
        <title>Sequencing the genomes of 1000 actinobacteria strains.</title>
        <authorList>
            <person name="Klenk H.-P."/>
        </authorList>
    </citation>
    <scope>NUCLEOTIDE SEQUENCE [LARGE SCALE GENOMIC DNA]</scope>
    <source>
        <strain evidence="3 4">DSM 44230</strain>
    </source>
</reference>
<dbReference type="GO" id="GO:0006508">
    <property type="term" value="P:proteolysis"/>
    <property type="evidence" value="ECO:0007669"/>
    <property type="project" value="InterPro"/>
</dbReference>
<feature type="signal peptide" evidence="2">
    <location>
        <begin position="1"/>
        <end position="22"/>
    </location>
</feature>
<dbReference type="InterPro" id="IPR018114">
    <property type="entry name" value="TRYPSIN_HIS"/>
</dbReference>
<accession>A0A7W7FTC9</accession>
<evidence type="ECO:0000256" key="2">
    <source>
        <dbReference type="SAM" id="SignalP"/>
    </source>
</evidence>
<sequence>MRWSLAGAVLVLLAVPASVAVADGAGGYPPRPPKPPVAVAFDGRPAVGALFAAGGAGPHFCTATVITSPGRNLLITAAHCMFENETGPPRRDVAFVPGYRDGHRPHGTWPVREVVVSPQWRERADPDHDVAVLVLDPGIEDRTGAHRLLLDTRRDQVVEVPGYPVRNERPVTCRNWTAEFSPAQRGFDCRGYLIGTSGGPWLTARGEVLGVVGGYQFGGDEILHNYSPYFGAQVRTLYERAQQVRPTAGAGR</sequence>
<dbReference type="GO" id="GO:0004252">
    <property type="term" value="F:serine-type endopeptidase activity"/>
    <property type="evidence" value="ECO:0007669"/>
    <property type="project" value="InterPro"/>
</dbReference>
<evidence type="ECO:0000313" key="4">
    <source>
        <dbReference type="Proteomes" id="UP000533598"/>
    </source>
</evidence>
<dbReference type="InterPro" id="IPR009003">
    <property type="entry name" value="Peptidase_S1_PA"/>
</dbReference>
<keyword evidence="1 2" id="KW-0732">Signal</keyword>
<evidence type="ECO:0000313" key="3">
    <source>
        <dbReference type="EMBL" id="MBB4676283.1"/>
    </source>
</evidence>
<dbReference type="EMBL" id="JACHMH010000001">
    <property type="protein sequence ID" value="MBB4676283.1"/>
    <property type="molecule type" value="Genomic_DNA"/>
</dbReference>
<feature type="chain" id="PRO_5031004639" evidence="2">
    <location>
        <begin position="23"/>
        <end position="252"/>
    </location>
</feature>
<dbReference type="SUPFAM" id="SSF50494">
    <property type="entry name" value="Trypsin-like serine proteases"/>
    <property type="match status" value="1"/>
</dbReference>
<dbReference type="AlphaFoldDB" id="A0A7W7FTC9"/>
<name>A0A7W7FTC9_9PSEU</name>
<dbReference type="InterPro" id="IPR043504">
    <property type="entry name" value="Peptidase_S1_PA_chymotrypsin"/>
</dbReference>
<dbReference type="Proteomes" id="UP000533598">
    <property type="component" value="Unassembled WGS sequence"/>
</dbReference>
<organism evidence="3 4">
    <name type="scientific">Crossiella cryophila</name>
    <dbReference type="NCBI Taxonomy" id="43355"/>
    <lineage>
        <taxon>Bacteria</taxon>
        <taxon>Bacillati</taxon>
        <taxon>Actinomycetota</taxon>
        <taxon>Actinomycetes</taxon>
        <taxon>Pseudonocardiales</taxon>
        <taxon>Pseudonocardiaceae</taxon>
        <taxon>Crossiella</taxon>
    </lineage>
</organism>
<keyword evidence="4" id="KW-1185">Reference proteome</keyword>
<dbReference type="RefSeq" id="WP_185002129.1">
    <property type="nucleotide sequence ID" value="NZ_BAAAUI010000029.1"/>
</dbReference>
<gene>
    <name evidence="3" type="ORF">HNR67_002401</name>
</gene>
<protein>
    <submittedName>
        <fullName evidence="3">V8-like Glu-specific endopeptidase</fullName>
    </submittedName>
</protein>
<comment type="caution">
    <text evidence="3">The sequence shown here is derived from an EMBL/GenBank/DDBJ whole genome shotgun (WGS) entry which is preliminary data.</text>
</comment>
<evidence type="ECO:0000256" key="1">
    <source>
        <dbReference type="ARBA" id="ARBA00022729"/>
    </source>
</evidence>
<dbReference type="PANTHER" id="PTHR15462:SF8">
    <property type="entry name" value="SERINE PROTEASE"/>
    <property type="match status" value="1"/>
</dbReference>
<dbReference type="Gene3D" id="2.40.10.10">
    <property type="entry name" value="Trypsin-like serine proteases"/>
    <property type="match status" value="2"/>
</dbReference>
<dbReference type="InterPro" id="IPR050966">
    <property type="entry name" value="Glutamyl_endopeptidase"/>
</dbReference>
<dbReference type="Pfam" id="PF13365">
    <property type="entry name" value="Trypsin_2"/>
    <property type="match status" value="1"/>
</dbReference>
<dbReference type="PANTHER" id="PTHR15462">
    <property type="entry name" value="SERINE PROTEASE"/>
    <property type="match status" value="1"/>
</dbReference>
<proteinExistence type="predicted"/>